<evidence type="ECO:0000313" key="3">
    <source>
        <dbReference type="EMBL" id="CAG7822029.1"/>
    </source>
</evidence>
<dbReference type="Proteomes" id="UP000708208">
    <property type="component" value="Unassembled WGS sequence"/>
</dbReference>
<keyword evidence="1" id="KW-0472">Membrane</keyword>
<feature type="chain" id="PRO_5035246061" evidence="2">
    <location>
        <begin position="23"/>
        <end position="581"/>
    </location>
</feature>
<evidence type="ECO:0000256" key="2">
    <source>
        <dbReference type="SAM" id="SignalP"/>
    </source>
</evidence>
<sequence>MKTVRNFLFLLFFQIFPWVSPATEFPVIYYCYSNSTSWPASGVCSPEVKIATSTFMFGKVFENNLNVEDVNVIAETAEVLVLRCRAPYPIRWIGQKPIGKTRLLENHGNHGFQSSTTSNNLNYAHALSVRFKSGEFSRVFRCESYLNKSLASELYLNTPSKFLKSLEPKGVTQTKMINFLDLSEHIEDSKDRVKNITLPCVAKAIPGYLMFTQPDISSDAFQYMNLVLRKKDAFQASQAAGTSSYDPKVGFRVEAITTELTQISPFQCTSRFHPSPEWMIPVSSMQKLPAEISYRTDADGKLRVQCSIKSNATLGLKATELYVTFGACRSILECDLKWKPLAPQIFSTVETAPDNYEFQRMDHEQILPAHPNGIRLEQRRGFIHCIGITHPNHTTRDGQSLEYVSEIDYVFTGLNGKGYLVSKLPTDSSIELKEVGLSAPDNEMQSHLKMVTFECRISTFVILPNIYFTIDSDWPHPKQLFFSGQRYESVGVKIYKLRSQKHKDIAVWQIKFPISIQMNRITCHGPRIDSTEMVAATVDLREKASYFRSQTGPSIPTEAIIVIAILVVVVLILAQWFLWRK</sequence>
<feature type="non-terminal residue" evidence="3">
    <location>
        <position position="1"/>
    </location>
</feature>
<organism evidence="3 4">
    <name type="scientific">Allacma fusca</name>
    <dbReference type="NCBI Taxonomy" id="39272"/>
    <lineage>
        <taxon>Eukaryota</taxon>
        <taxon>Metazoa</taxon>
        <taxon>Ecdysozoa</taxon>
        <taxon>Arthropoda</taxon>
        <taxon>Hexapoda</taxon>
        <taxon>Collembola</taxon>
        <taxon>Symphypleona</taxon>
        <taxon>Sminthuridae</taxon>
        <taxon>Allacma</taxon>
    </lineage>
</organism>
<proteinExistence type="predicted"/>
<reference evidence="3" key="1">
    <citation type="submission" date="2021-06" db="EMBL/GenBank/DDBJ databases">
        <authorList>
            <person name="Hodson N. C."/>
            <person name="Mongue J. A."/>
            <person name="Jaron S. K."/>
        </authorList>
    </citation>
    <scope>NUCLEOTIDE SEQUENCE</scope>
</reference>
<feature type="transmembrane region" description="Helical" evidence="1">
    <location>
        <begin position="559"/>
        <end position="579"/>
    </location>
</feature>
<feature type="signal peptide" evidence="2">
    <location>
        <begin position="1"/>
        <end position="22"/>
    </location>
</feature>
<keyword evidence="1" id="KW-0812">Transmembrane</keyword>
<keyword evidence="2" id="KW-0732">Signal</keyword>
<keyword evidence="4" id="KW-1185">Reference proteome</keyword>
<comment type="caution">
    <text evidence="3">The sequence shown here is derived from an EMBL/GenBank/DDBJ whole genome shotgun (WGS) entry which is preliminary data.</text>
</comment>
<protein>
    <submittedName>
        <fullName evidence="3">Uncharacterized protein</fullName>
    </submittedName>
</protein>
<evidence type="ECO:0000313" key="4">
    <source>
        <dbReference type="Proteomes" id="UP000708208"/>
    </source>
</evidence>
<name>A0A8J2PHK6_9HEXA</name>
<dbReference type="AlphaFoldDB" id="A0A8J2PHK6"/>
<evidence type="ECO:0000256" key="1">
    <source>
        <dbReference type="SAM" id="Phobius"/>
    </source>
</evidence>
<dbReference type="EMBL" id="CAJVCH010525155">
    <property type="protein sequence ID" value="CAG7822029.1"/>
    <property type="molecule type" value="Genomic_DNA"/>
</dbReference>
<accession>A0A8J2PHK6</accession>
<keyword evidence="1" id="KW-1133">Transmembrane helix</keyword>
<gene>
    <name evidence="3" type="ORF">AFUS01_LOCUS32324</name>
</gene>